<keyword evidence="2" id="KW-1185">Reference proteome</keyword>
<reference evidence="1 2" key="1">
    <citation type="journal article" date="2020" name="Mol. Plant">
        <title>The Chromosome-Based Rubber Tree Genome Provides New Insights into Spurge Genome Evolution and Rubber Biosynthesis.</title>
        <authorList>
            <person name="Liu J."/>
            <person name="Shi C."/>
            <person name="Shi C.C."/>
            <person name="Li W."/>
            <person name="Zhang Q.J."/>
            <person name="Zhang Y."/>
            <person name="Li K."/>
            <person name="Lu H.F."/>
            <person name="Shi C."/>
            <person name="Zhu S.T."/>
            <person name="Xiao Z.Y."/>
            <person name="Nan H."/>
            <person name="Yue Y."/>
            <person name="Zhu X.G."/>
            <person name="Wu Y."/>
            <person name="Hong X.N."/>
            <person name="Fan G.Y."/>
            <person name="Tong Y."/>
            <person name="Zhang D."/>
            <person name="Mao C.L."/>
            <person name="Liu Y.L."/>
            <person name="Hao S.J."/>
            <person name="Liu W.Q."/>
            <person name="Lv M.Q."/>
            <person name="Zhang H.B."/>
            <person name="Liu Y."/>
            <person name="Hu-Tang G.R."/>
            <person name="Wang J.P."/>
            <person name="Wang J.H."/>
            <person name="Sun Y.H."/>
            <person name="Ni S.B."/>
            <person name="Chen W.B."/>
            <person name="Zhang X.C."/>
            <person name="Jiao Y.N."/>
            <person name="Eichler E.E."/>
            <person name="Li G.H."/>
            <person name="Liu X."/>
            <person name="Gao L.Z."/>
        </authorList>
    </citation>
    <scope>NUCLEOTIDE SEQUENCE [LARGE SCALE GENOMIC DNA]</scope>
    <source>
        <strain evidence="2">cv. GT1</strain>
        <tissue evidence="1">Leaf</tissue>
    </source>
</reference>
<comment type="caution">
    <text evidence="1">The sequence shown here is derived from an EMBL/GenBank/DDBJ whole genome shotgun (WGS) entry which is preliminary data.</text>
</comment>
<gene>
    <name evidence="1" type="ORF">GH714_016961</name>
</gene>
<name>A0A6A6KSK9_HEVBR</name>
<accession>A0A6A6KSK9</accession>
<dbReference type="EMBL" id="JAAGAX010000015">
    <property type="protein sequence ID" value="KAF2290938.1"/>
    <property type="molecule type" value="Genomic_DNA"/>
</dbReference>
<proteinExistence type="predicted"/>
<evidence type="ECO:0000313" key="2">
    <source>
        <dbReference type="Proteomes" id="UP000467840"/>
    </source>
</evidence>
<dbReference type="Proteomes" id="UP000467840">
    <property type="component" value="Chromosome 2"/>
</dbReference>
<sequence length="279" mass="31716">MEGSRSPIAVEVDNQYSQLGLVLPARRMQLLLEQVTQILPLIPQEPNTNNLQEANHRMPLTFDEFLKSLGEDKFREEYVPSYGYVETSKISLKRKRESQNLGDFENISTTSESNETILKILEESYNNLLDMSEVEHKEGTTKYDAELRRATEEFMKNSYDNLLNGVSESSKGSIEKDFDELLLKPIEKDFDELPSISGSIEKDIDELVLKSIEKDLNELPSLSGSIEKDIDELLLKSIEKDFDELLMKDLPSSLIIGEISLNHIIYVVVGNLILNINLG</sequence>
<dbReference type="AlphaFoldDB" id="A0A6A6KSK9"/>
<protein>
    <submittedName>
        <fullName evidence="1">Uncharacterized protein</fullName>
    </submittedName>
</protein>
<evidence type="ECO:0000313" key="1">
    <source>
        <dbReference type="EMBL" id="KAF2290938.1"/>
    </source>
</evidence>
<organism evidence="1 2">
    <name type="scientific">Hevea brasiliensis</name>
    <name type="common">Para rubber tree</name>
    <name type="synonym">Siphonia brasiliensis</name>
    <dbReference type="NCBI Taxonomy" id="3981"/>
    <lineage>
        <taxon>Eukaryota</taxon>
        <taxon>Viridiplantae</taxon>
        <taxon>Streptophyta</taxon>
        <taxon>Embryophyta</taxon>
        <taxon>Tracheophyta</taxon>
        <taxon>Spermatophyta</taxon>
        <taxon>Magnoliopsida</taxon>
        <taxon>eudicotyledons</taxon>
        <taxon>Gunneridae</taxon>
        <taxon>Pentapetalae</taxon>
        <taxon>rosids</taxon>
        <taxon>fabids</taxon>
        <taxon>Malpighiales</taxon>
        <taxon>Euphorbiaceae</taxon>
        <taxon>Crotonoideae</taxon>
        <taxon>Micrandreae</taxon>
        <taxon>Hevea</taxon>
    </lineage>
</organism>